<proteinExistence type="predicted"/>
<feature type="domain" description="Tyr recombinase" evidence="10">
    <location>
        <begin position="122"/>
        <end position="315"/>
    </location>
</feature>
<dbReference type="OrthoDB" id="107900at2"/>
<protein>
    <submittedName>
        <fullName evidence="12">Integrase</fullName>
    </submittedName>
</protein>
<evidence type="ECO:0000256" key="8">
    <source>
        <dbReference type="ARBA" id="ARBA00023306"/>
    </source>
</evidence>
<dbReference type="InterPro" id="IPR013762">
    <property type="entry name" value="Integrase-like_cat_sf"/>
</dbReference>
<keyword evidence="7" id="KW-0233">DNA recombination</keyword>
<keyword evidence="2" id="KW-0963">Cytoplasm</keyword>
<evidence type="ECO:0000256" key="7">
    <source>
        <dbReference type="ARBA" id="ARBA00023172"/>
    </source>
</evidence>
<dbReference type="EMBL" id="PDEQ01000009">
    <property type="protein sequence ID" value="PEN11429.1"/>
    <property type="molecule type" value="Genomic_DNA"/>
</dbReference>
<dbReference type="GO" id="GO:0003677">
    <property type="term" value="F:DNA binding"/>
    <property type="evidence" value="ECO:0007669"/>
    <property type="project" value="UniProtKB-UniRule"/>
</dbReference>
<dbReference type="InterPro" id="IPR002104">
    <property type="entry name" value="Integrase_catalytic"/>
</dbReference>
<dbReference type="PROSITE" id="PS51898">
    <property type="entry name" value="TYR_RECOMBINASE"/>
    <property type="match status" value="1"/>
</dbReference>
<evidence type="ECO:0000259" key="11">
    <source>
        <dbReference type="PROSITE" id="PS51900"/>
    </source>
</evidence>
<organism evidence="12 13">
    <name type="scientific">Longibacter salinarum</name>
    <dbReference type="NCBI Taxonomy" id="1850348"/>
    <lineage>
        <taxon>Bacteria</taxon>
        <taxon>Pseudomonadati</taxon>
        <taxon>Rhodothermota</taxon>
        <taxon>Rhodothermia</taxon>
        <taxon>Rhodothermales</taxon>
        <taxon>Salisaetaceae</taxon>
        <taxon>Longibacter</taxon>
    </lineage>
</organism>
<dbReference type="AlphaFoldDB" id="A0A2A8CUF7"/>
<dbReference type="InterPro" id="IPR010998">
    <property type="entry name" value="Integrase_recombinase_N"/>
</dbReference>
<dbReference type="Gene3D" id="1.10.443.10">
    <property type="entry name" value="Intergrase catalytic core"/>
    <property type="match status" value="1"/>
</dbReference>
<evidence type="ECO:0000256" key="1">
    <source>
        <dbReference type="ARBA" id="ARBA00004496"/>
    </source>
</evidence>
<keyword evidence="8" id="KW-0131">Cell cycle</keyword>
<dbReference type="PROSITE" id="PS51900">
    <property type="entry name" value="CB"/>
    <property type="match status" value="1"/>
</dbReference>
<gene>
    <name evidence="12" type="ORF">CRI94_15450</name>
</gene>
<keyword evidence="4" id="KW-0159">Chromosome partition</keyword>
<keyword evidence="6 9" id="KW-0238">DNA-binding</keyword>
<dbReference type="InterPro" id="IPR011010">
    <property type="entry name" value="DNA_brk_join_enz"/>
</dbReference>
<evidence type="ECO:0000256" key="9">
    <source>
        <dbReference type="PROSITE-ProRule" id="PRU01248"/>
    </source>
</evidence>
<dbReference type="Gene3D" id="1.10.150.130">
    <property type="match status" value="1"/>
</dbReference>
<dbReference type="InterPro" id="IPR044068">
    <property type="entry name" value="CB"/>
</dbReference>
<dbReference type="SUPFAM" id="SSF56349">
    <property type="entry name" value="DNA breaking-rejoining enzymes"/>
    <property type="match status" value="1"/>
</dbReference>
<keyword evidence="13" id="KW-1185">Reference proteome</keyword>
<dbReference type="GO" id="GO:0015074">
    <property type="term" value="P:DNA integration"/>
    <property type="evidence" value="ECO:0007669"/>
    <property type="project" value="UniProtKB-KW"/>
</dbReference>
<evidence type="ECO:0000256" key="3">
    <source>
        <dbReference type="ARBA" id="ARBA00022618"/>
    </source>
</evidence>
<comment type="caution">
    <text evidence="12">The sequence shown here is derived from an EMBL/GenBank/DDBJ whole genome shotgun (WGS) entry which is preliminary data.</text>
</comment>
<dbReference type="InterPro" id="IPR050090">
    <property type="entry name" value="Tyrosine_recombinase_XerCD"/>
</dbReference>
<dbReference type="GO" id="GO:0051301">
    <property type="term" value="P:cell division"/>
    <property type="evidence" value="ECO:0007669"/>
    <property type="project" value="UniProtKB-KW"/>
</dbReference>
<evidence type="ECO:0000313" key="13">
    <source>
        <dbReference type="Proteomes" id="UP000220102"/>
    </source>
</evidence>
<evidence type="ECO:0000259" key="10">
    <source>
        <dbReference type="PROSITE" id="PS51898"/>
    </source>
</evidence>
<dbReference type="PANTHER" id="PTHR30349:SF77">
    <property type="entry name" value="TYROSINE RECOMBINASE XERC"/>
    <property type="match status" value="1"/>
</dbReference>
<evidence type="ECO:0000313" key="12">
    <source>
        <dbReference type="EMBL" id="PEN11429.1"/>
    </source>
</evidence>
<feature type="domain" description="Core-binding (CB)" evidence="11">
    <location>
        <begin position="22"/>
        <end position="99"/>
    </location>
</feature>
<accession>A0A2A8CUF7</accession>
<dbReference type="Proteomes" id="UP000220102">
    <property type="component" value="Unassembled WGS sequence"/>
</dbReference>
<evidence type="ECO:0000256" key="5">
    <source>
        <dbReference type="ARBA" id="ARBA00022908"/>
    </source>
</evidence>
<keyword evidence="5" id="KW-0229">DNA integration</keyword>
<evidence type="ECO:0000256" key="4">
    <source>
        <dbReference type="ARBA" id="ARBA00022829"/>
    </source>
</evidence>
<reference evidence="12 13" key="1">
    <citation type="submission" date="2017-10" db="EMBL/GenBank/DDBJ databases">
        <title>Draft genome of Longibacter Salinarum.</title>
        <authorList>
            <person name="Goh K.M."/>
            <person name="Shamsir M.S."/>
            <person name="Lim S.W."/>
        </authorList>
    </citation>
    <scope>NUCLEOTIDE SEQUENCE [LARGE SCALE GENOMIC DNA]</scope>
    <source>
        <strain evidence="12 13">KCTC 52045</strain>
    </source>
</reference>
<keyword evidence="3" id="KW-0132">Cell division</keyword>
<dbReference type="GO" id="GO:0005737">
    <property type="term" value="C:cytoplasm"/>
    <property type="evidence" value="ECO:0007669"/>
    <property type="project" value="UniProtKB-SubCell"/>
</dbReference>
<evidence type="ECO:0000256" key="6">
    <source>
        <dbReference type="ARBA" id="ARBA00023125"/>
    </source>
</evidence>
<name>A0A2A8CUF7_9BACT</name>
<dbReference type="Pfam" id="PF02899">
    <property type="entry name" value="Phage_int_SAM_1"/>
    <property type="match status" value="1"/>
</dbReference>
<dbReference type="GO" id="GO:0006310">
    <property type="term" value="P:DNA recombination"/>
    <property type="evidence" value="ECO:0007669"/>
    <property type="project" value="UniProtKB-KW"/>
</dbReference>
<dbReference type="PANTHER" id="PTHR30349">
    <property type="entry name" value="PHAGE INTEGRASE-RELATED"/>
    <property type="match status" value="1"/>
</dbReference>
<dbReference type="RefSeq" id="WP_098077953.1">
    <property type="nucleotide sequence ID" value="NZ_PDEQ01000009.1"/>
</dbReference>
<comment type="subcellular location">
    <subcellularLocation>
        <location evidence="1">Cytoplasm</location>
    </subcellularLocation>
</comment>
<dbReference type="InterPro" id="IPR004107">
    <property type="entry name" value="Integrase_SAM-like_N"/>
</dbReference>
<dbReference type="GO" id="GO:0007059">
    <property type="term" value="P:chromosome segregation"/>
    <property type="evidence" value="ECO:0007669"/>
    <property type="project" value="UniProtKB-KW"/>
</dbReference>
<evidence type="ECO:0000256" key="2">
    <source>
        <dbReference type="ARBA" id="ARBA00022490"/>
    </source>
</evidence>
<sequence>MSDLVPQLRSTLPPVLADASEQAGRRVIEFFTAEIRNKNTRKAYGRAVRQFFDWASARGLTLKAIEPVHVAAYVEEDDRSAATVKQHLSAISRLFDWLVTGQVIKDNPAAPVRPPKLVVESGKTPVLTAGETRELIDSVVEDASDVGQLRDRAIIGVMVYTFARVSAVARLDVGHYFQAGHRWMLHLQEKGGKRRDIPVHHKAGEYLDAYLAAAGLHGERDAPLFQSLKGRTGRLTGRRLQSDNILQMVKRRALDAGFDPDQVCCHTFRGTGITTYLENGGQLETAQHIAGHASATTTKLYDRRSQNVQQEEIERIRI</sequence>
<dbReference type="Pfam" id="PF00589">
    <property type="entry name" value="Phage_integrase"/>
    <property type="match status" value="1"/>
</dbReference>